<sequence length="155" mass="17662">MFVTVDERYFYVFAFLLLINNVLVQSVHVVNGTQGRSVILPCSTSDVKTNVYWRYNDSTTVCVIDIINGKADFEEQHVKYKGRVETFQTEFPKGNFSIKLNNLTMFDAGMYTCNFPRTLIPVASYLKVTENGSESLVRRSDSLLICLLGYMLLSN</sequence>
<feature type="domain" description="Ig-like" evidence="12">
    <location>
        <begin position="34"/>
        <end position="113"/>
    </location>
</feature>
<evidence type="ECO:0000313" key="14">
    <source>
        <dbReference type="Proteomes" id="UP001187315"/>
    </source>
</evidence>
<feature type="transmembrane region" description="Helical" evidence="11">
    <location>
        <begin position="9"/>
        <end position="30"/>
    </location>
</feature>
<keyword evidence="7" id="KW-1015">Disulfide bond</keyword>
<keyword evidence="4" id="KW-0732">Signal</keyword>
<evidence type="ECO:0000256" key="10">
    <source>
        <dbReference type="ARBA" id="ARBA00023319"/>
    </source>
</evidence>
<gene>
    <name evidence="13" type="ORF">Q7C36_021175</name>
</gene>
<keyword evidence="9" id="KW-0325">Glycoprotein</keyword>
<comment type="caution">
    <text evidence="13">The sequence shown here is derived from an EMBL/GenBank/DDBJ whole genome shotgun (WGS) entry which is preliminary data.</text>
</comment>
<name>A0AA88LNC7_TACVA</name>
<dbReference type="PROSITE" id="PS50835">
    <property type="entry name" value="IG_LIKE"/>
    <property type="match status" value="1"/>
</dbReference>
<evidence type="ECO:0000256" key="1">
    <source>
        <dbReference type="ARBA" id="ARBA00004251"/>
    </source>
</evidence>
<dbReference type="Proteomes" id="UP001187315">
    <property type="component" value="Unassembled WGS sequence"/>
</dbReference>
<evidence type="ECO:0000259" key="12">
    <source>
        <dbReference type="PROSITE" id="PS50835"/>
    </source>
</evidence>
<dbReference type="GO" id="GO:0006955">
    <property type="term" value="P:immune response"/>
    <property type="evidence" value="ECO:0007669"/>
    <property type="project" value="TreeGrafter"/>
</dbReference>
<dbReference type="Gene3D" id="2.60.40.10">
    <property type="entry name" value="Immunoglobulins"/>
    <property type="match status" value="1"/>
</dbReference>
<dbReference type="InterPro" id="IPR013783">
    <property type="entry name" value="Ig-like_fold"/>
</dbReference>
<accession>A0AA88LNC7</accession>
<protein>
    <recommendedName>
        <fullName evidence="12">Ig-like domain-containing protein</fullName>
    </recommendedName>
</protein>
<proteinExistence type="predicted"/>
<evidence type="ECO:0000256" key="11">
    <source>
        <dbReference type="SAM" id="Phobius"/>
    </source>
</evidence>
<dbReference type="GO" id="GO:0042102">
    <property type="term" value="P:positive regulation of T cell proliferation"/>
    <property type="evidence" value="ECO:0007669"/>
    <property type="project" value="TreeGrafter"/>
</dbReference>
<organism evidence="13 14">
    <name type="scientific">Tachysurus vachellii</name>
    <name type="common">Darkbarbel catfish</name>
    <name type="synonym">Pelteobagrus vachellii</name>
    <dbReference type="NCBI Taxonomy" id="175792"/>
    <lineage>
        <taxon>Eukaryota</taxon>
        <taxon>Metazoa</taxon>
        <taxon>Chordata</taxon>
        <taxon>Craniata</taxon>
        <taxon>Vertebrata</taxon>
        <taxon>Euteleostomi</taxon>
        <taxon>Actinopterygii</taxon>
        <taxon>Neopterygii</taxon>
        <taxon>Teleostei</taxon>
        <taxon>Ostariophysi</taxon>
        <taxon>Siluriformes</taxon>
        <taxon>Bagridae</taxon>
        <taxon>Tachysurus</taxon>
    </lineage>
</organism>
<evidence type="ECO:0000256" key="7">
    <source>
        <dbReference type="ARBA" id="ARBA00023157"/>
    </source>
</evidence>
<dbReference type="SMART" id="SM00406">
    <property type="entry name" value="IGv"/>
    <property type="match status" value="1"/>
</dbReference>
<dbReference type="InterPro" id="IPR036179">
    <property type="entry name" value="Ig-like_dom_sf"/>
</dbReference>
<dbReference type="InterPro" id="IPR013106">
    <property type="entry name" value="Ig_V-set"/>
</dbReference>
<keyword evidence="14" id="KW-1185">Reference proteome</keyword>
<dbReference type="GO" id="GO:0031295">
    <property type="term" value="P:T cell costimulation"/>
    <property type="evidence" value="ECO:0007669"/>
    <property type="project" value="TreeGrafter"/>
</dbReference>
<keyword evidence="8" id="KW-0675">Receptor</keyword>
<keyword evidence="10" id="KW-0393">Immunoglobulin domain</keyword>
<keyword evidence="5 11" id="KW-1133">Transmembrane helix</keyword>
<comment type="subcellular location">
    <subcellularLocation>
        <location evidence="1">Cell membrane</location>
        <topology evidence="1">Single-pass type I membrane protein</topology>
    </subcellularLocation>
</comment>
<dbReference type="AlphaFoldDB" id="A0AA88LNC7"/>
<reference evidence="13" key="1">
    <citation type="submission" date="2023-08" db="EMBL/GenBank/DDBJ databases">
        <title>Pelteobagrus vachellii genome.</title>
        <authorList>
            <person name="Liu H."/>
        </authorList>
    </citation>
    <scope>NUCLEOTIDE SEQUENCE</scope>
    <source>
        <strain evidence="13">PRFRI_2022a</strain>
        <tissue evidence="13">Muscle</tissue>
    </source>
</reference>
<evidence type="ECO:0000256" key="9">
    <source>
        <dbReference type="ARBA" id="ARBA00023180"/>
    </source>
</evidence>
<dbReference type="Pfam" id="PF07686">
    <property type="entry name" value="V-set"/>
    <property type="match status" value="1"/>
</dbReference>
<dbReference type="GO" id="GO:0009897">
    <property type="term" value="C:external side of plasma membrane"/>
    <property type="evidence" value="ECO:0007669"/>
    <property type="project" value="TreeGrafter"/>
</dbReference>
<dbReference type="GO" id="GO:0042130">
    <property type="term" value="P:negative regulation of T cell proliferation"/>
    <property type="evidence" value="ECO:0007669"/>
    <property type="project" value="TreeGrafter"/>
</dbReference>
<evidence type="ECO:0000256" key="3">
    <source>
        <dbReference type="ARBA" id="ARBA00022692"/>
    </source>
</evidence>
<dbReference type="GO" id="GO:0071222">
    <property type="term" value="P:cellular response to lipopolysaccharide"/>
    <property type="evidence" value="ECO:0007669"/>
    <property type="project" value="TreeGrafter"/>
</dbReference>
<dbReference type="PANTHER" id="PTHR25466">
    <property type="entry name" value="T-LYMPHOCYTE ACTIVATION ANTIGEN"/>
    <property type="match status" value="1"/>
</dbReference>
<keyword evidence="6 11" id="KW-0472">Membrane</keyword>
<dbReference type="EMBL" id="JAVHJS010000023">
    <property type="protein sequence ID" value="KAK2819529.1"/>
    <property type="molecule type" value="Genomic_DNA"/>
</dbReference>
<keyword evidence="3 11" id="KW-0812">Transmembrane</keyword>
<dbReference type="InterPro" id="IPR007110">
    <property type="entry name" value="Ig-like_dom"/>
</dbReference>
<dbReference type="SUPFAM" id="SSF48726">
    <property type="entry name" value="Immunoglobulin"/>
    <property type="match status" value="1"/>
</dbReference>
<evidence type="ECO:0000256" key="2">
    <source>
        <dbReference type="ARBA" id="ARBA00022475"/>
    </source>
</evidence>
<evidence type="ECO:0000256" key="6">
    <source>
        <dbReference type="ARBA" id="ARBA00023136"/>
    </source>
</evidence>
<evidence type="ECO:0000256" key="8">
    <source>
        <dbReference type="ARBA" id="ARBA00023170"/>
    </source>
</evidence>
<evidence type="ECO:0000313" key="13">
    <source>
        <dbReference type="EMBL" id="KAK2819529.1"/>
    </source>
</evidence>
<dbReference type="InterPro" id="IPR051713">
    <property type="entry name" value="T-cell_Activation_Regulation"/>
</dbReference>
<evidence type="ECO:0000256" key="5">
    <source>
        <dbReference type="ARBA" id="ARBA00022989"/>
    </source>
</evidence>
<dbReference type="GO" id="GO:0007166">
    <property type="term" value="P:cell surface receptor signaling pathway"/>
    <property type="evidence" value="ECO:0007669"/>
    <property type="project" value="TreeGrafter"/>
</dbReference>
<keyword evidence="2" id="KW-1003">Cell membrane</keyword>
<evidence type="ECO:0000256" key="4">
    <source>
        <dbReference type="ARBA" id="ARBA00022729"/>
    </source>
</evidence>
<dbReference type="PANTHER" id="PTHR25466:SF14">
    <property type="entry name" value="BUTYROPHILIN SUBFAMILY 2 MEMBER A2-LIKE-RELATED"/>
    <property type="match status" value="1"/>
</dbReference>